<keyword evidence="1" id="KW-0472">Membrane</keyword>
<keyword evidence="1" id="KW-1133">Transmembrane helix</keyword>
<organism evidence="3">
    <name type="scientific">Arabidopsis thaliana</name>
    <name type="common">Mouse-ear cress</name>
    <dbReference type="NCBI Taxonomy" id="3702"/>
    <lineage>
        <taxon>Eukaryota</taxon>
        <taxon>Viridiplantae</taxon>
        <taxon>Streptophyta</taxon>
        <taxon>Embryophyta</taxon>
        <taxon>Tracheophyta</taxon>
        <taxon>Spermatophyta</taxon>
        <taxon>Magnoliopsida</taxon>
        <taxon>eudicotyledons</taxon>
        <taxon>Gunneridae</taxon>
        <taxon>Pentapetalae</taxon>
        <taxon>rosids</taxon>
        <taxon>malvids</taxon>
        <taxon>Brassicales</taxon>
        <taxon>Brassicaceae</taxon>
        <taxon>Camelineae</taxon>
        <taxon>Arabidopsis</taxon>
    </lineage>
</organism>
<dbReference type="EMBL" id="AK221771">
    <property type="protein sequence ID" value="BAD93868.1"/>
    <property type="molecule type" value="mRNA"/>
</dbReference>
<evidence type="ECO:0008006" key="4">
    <source>
        <dbReference type="Google" id="ProtNLM"/>
    </source>
</evidence>
<evidence type="ECO:0000313" key="2">
    <source>
        <dbReference type="EMBL" id="ABF59449.1"/>
    </source>
</evidence>
<dbReference type="EMBL" id="DQ487685">
    <property type="protein sequence ID" value="ABF59449.1"/>
    <property type="molecule type" value="Genomic_DNA"/>
</dbReference>
<accession>Q56XA5</accession>
<keyword evidence="1" id="KW-0812">Transmembrane</keyword>
<reference evidence="3" key="1">
    <citation type="submission" date="2005-03" db="EMBL/GenBank/DDBJ databases">
        <title>Large-scale analysis of RIKEN Arabidopsis full-length (RAFL) cDNAs.</title>
        <authorList>
            <person name="Totoki Y."/>
            <person name="Seki M."/>
            <person name="Ishida J."/>
            <person name="Nakajima M."/>
            <person name="Enju A."/>
            <person name="Kamiya A."/>
            <person name="Narusaka M."/>
            <person name="Shin-i T."/>
            <person name="Nakagawa M."/>
            <person name="Sakamoto N."/>
            <person name="Oishi K."/>
            <person name="Kohara Y."/>
            <person name="Kobayashi M."/>
            <person name="Toyoda A."/>
            <person name="Sakaki Y."/>
            <person name="Sakurai T."/>
            <person name="Iida K."/>
            <person name="Akiyama K."/>
            <person name="Satou M."/>
            <person name="Toyoda T."/>
            <person name="Konagaya A."/>
            <person name="Carninci P."/>
            <person name="Kawai J."/>
            <person name="Hayashizaki Y."/>
            <person name="Shinozaki K."/>
        </authorList>
    </citation>
    <scope>NUCLEOTIDE SEQUENCE</scope>
</reference>
<dbReference type="AlphaFoldDB" id="Q56XA5"/>
<protein>
    <recommendedName>
        <fullName evidence="4">Transmembrane protein</fullName>
    </recommendedName>
</protein>
<proteinExistence type="evidence at transcript level"/>
<feature type="transmembrane region" description="Helical" evidence="1">
    <location>
        <begin position="38"/>
        <end position="57"/>
    </location>
</feature>
<sequence length="60" mass="6984">MPSRMFVRLCSDMVQLFVSIPYVVSLDGHGDVKSHRKIFLVAYVIVMLHATLEWWTLSFI</sequence>
<evidence type="ECO:0000313" key="3">
    <source>
        <dbReference type="EMBL" id="BAD93868.1"/>
    </source>
</evidence>
<reference evidence="2" key="2">
    <citation type="submission" date="2006-04" db="EMBL/GenBank/DDBJ databases">
        <authorList>
            <person name="Underwood B.A."/>
            <person name="Xiao Y."/>
            <person name="Moskal W."/>
            <person name="Monaghan E."/>
            <person name="Wang W."/>
            <person name="Redman J."/>
            <person name="Wu H.C."/>
            <person name="Utterback T."/>
            <person name="Town C.D."/>
        </authorList>
    </citation>
    <scope>NUCLEOTIDE SEQUENCE</scope>
</reference>
<name>Q56XA5_ARATH</name>
<evidence type="ECO:0000256" key="1">
    <source>
        <dbReference type="SAM" id="Phobius"/>
    </source>
</evidence>